<keyword evidence="3" id="KW-0732">Signal</keyword>
<dbReference type="CDD" id="cd08977">
    <property type="entry name" value="SusD"/>
    <property type="match status" value="1"/>
</dbReference>
<dbReference type="InterPro" id="IPR012944">
    <property type="entry name" value="SusD_RagB_dom"/>
</dbReference>
<dbReference type="OrthoDB" id="653598at2"/>
<dbReference type="Pfam" id="PF14322">
    <property type="entry name" value="SusD-like_3"/>
    <property type="match status" value="1"/>
</dbReference>
<dbReference type="EMBL" id="RJTM01000139">
    <property type="protein sequence ID" value="RNL78023.1"/>
    <property type="molecule type" value="Genomic_DNA"/>
</dbReference>
<evidence type="ECO:0000256" key="1">
    <source>
        <dbReference type="ARBA" id="ARBA00004442"/>
    </source>
</evidence>
<name>A0A3N0DRP5_SINP1</name>
<feature type="domain" description="SusD-like N-terminal" evidence="7">
    <location>
        <begin position="94"/>
        <end position="228"/>
    </location>
</feature>
<dbReference type="Gene3D" id="1.25.40.390">
    <property type="match status" value="2"/>
</dbReference>
<feature type="domain" description="RagB/SusD" evidence="6">
    <location>
        <begin position="339"/>
        <end position="460"/>
    </location>
</feature>
<dbReference type="Pfam" id="PF07980">
    <property type="entry name" value="SusD_RagB"/>
    <property type="match status" value="1"/>
</dbReference>
<evidence type="ECO:0000259" key="6">
    <source>
        <dbReference type="Pfam" id="PF07980"/>
    </source>
</evidence>
<keyword evidence="5" id="KW-0998">Cell outer membrane</keyword>
<dbReference type="AlphaFoldDB" id="A0A3N0DRP5"/>
<proteinExistence type="inferred from homology"/>
<evidence type="ECO:0000313" key="9">
    <source>
        <dbReference type="Proteomes" id="UP000267469"/>
    </source>
</evidence>
<dbReference type="Proteomes" id="UP000267469">
    <property type="component" value="Unassembled WGS sequence"/>
</dbReference>
<dbReference type="GO" id="GO:0009279">
    <property type="term" value="C:cell outer membrane"/>
    <property type="evidence" value="ECO:0007669"/>
    <property type="project" value="UniProtKB-SubCell"/>
</dbReference>
<sequence>MKTRYRLFIFAGLLATGACDDYMDVEPKGQIIPREVGEYDLLLNDLNDHRSFGDELYFSSDDFFPYELEDDENVTPDNPQFKFYRWAGDLYREGSVPGAWQTPYNFIYTYNVIIDGIDDAPVTGNGVAADRQRIKAEARVGRSFEYWLLVNLFARQYNPVSAASDPGVPLVTVPDASGDTPLRSSVQEVYDFIIKEVEESVADLPDKAVNFARPDKTAAYALLARYYLFAGDYEKALLNADRAIARNGQLTDYAALEAEVEGEENNAPIRTEQYMGSYMGAGFPFTVWLSDELQELYDPGDYRLARLLRTPCYITGECVEGRYSNGGSFTASINTSVPEMYLVRAECHARLGAGAKALNDINLLRSKRLPGEVYEDLTGSDFASDRETLAFVLDERRREMLFTGIRLFDLKRLNLEPEFATTVTHTMKGETYILRPEDNNWVFPIPDAVLIFNPDIQQNPRDYP</sequence>
<comment type="subcellular location">
    <subcellularLocation>
        <location evidence="1">Cell outer membrane</location>
    </subcellularLocation>
</comment>
<comment type="caution">
    <text evidence="8">The sequence shown here is derived from an EMBL/GenBank/DDBJ whole genome shotgun (WGS) entry which is preliminary data.</text>
</comment>
<evidence type="ECO:0000256" key="4">
    <source>
        <dbReference type="ARBA" id="ARBA00023136"/>
    </source>
</evidence>
<dbReference type="PROSITE" id="PS51257">
    <property type="entry name" value="PROKAR_LIPOPROTEIN"/>
    <property type="match status" value="1"/>
</dbReference>
<comment type="similarity">
    <text evidence="2">Belongs to the SusD family.</text>
</comment>
<evidence type="ECO:0000256" key="3">
    <source>
        <dbReference type="ARBA" id="ARBA00022729"/>
    </source>
</evidence>
<protein>
    <submittedName>
        <fullName evidence="8">RagB/SusD family nutrient uptake outer membrane protein</fullName>
    </submittedName>
</protein>
<gene>
    <name evidence="8" type="ORF">ED312_19950</name>
</gene>
<evidence type="ECO:0000259" key="7">
    <source>
        <dbReference type="Pfam" id="PF14322"/>
    </source>
</evidence>
<evidence type="ECO:0000313" key="8">
    <source>
        <dbReference type="EMBL" id="RNL78023.1"/>
    </source>
</evidence>
<reference evidence="8 9" key="1">
    <citation type="submission" date="2018-10" db="EMBL/GenBank/DDBJ databases">
        <title>Sinomicrobium pectinilyticum sp. nov., a pectinase-producing bacterium isolated from alkaline and saline soil, and emended description of the genus Sinomicrobium.</title>
        <authorList>
            <person name="Cheng B."/>
            <person name="Li C."/>
            <person name="Lai Q."/>
            <person name="Du M."/>
            <person name="Shao Z."/>
            <person name="Xu P."/>
            <person name="Yang C."/>
        </authorList>
    </citation>
    <scope>NUCLEOTIDE SEQUENCE [LARGE SCALE GENOMIC DNA]</scope>
    <source>
        <strain evidence="8 9">5DNS001</strain>
    </source>
</reference>
<keyword evidence="4" id="KW-0472">Membrane</keyword>
<dbReference type="SUPFAM" id="SSF48452">
    <property type="entry name" value="TPR-like"/>
    <property type="match status" value="1"/>
</dbReference>
<dbReference type="InterPro" id="IPR011990">
    <property type="entry name" value="TPR-like_helical_dom_sf"/>
</dbReference>
<accession>A0A3N0DRP5</accession>
<dbReference type="InterPro" id="IPR033985">
    <property type="entry name" value="SusD-like_N"/>
</dbReference>
<organism evidence="8 9">
    <name type="scientific">Sinomicrobium pectinilyticum</name>
    <dbReference type="NCBI Taxonomy" id="1084421"/>
    <lineage>
        <taxon>Bacteria</taxon>
        <taxon>Pseudomonadati</taxon>
        <taxon>Bacteroidota</taxon>
        <taxon>Flavobacteriia</taxon>
        <taxon>Flavobacteriales</taxon>
        <taxon>Flavobacteriaceae</taxon>
        <taxon>Sinomicrobium</taxon>
    </lineage>
</organism>
<evidence type="ECO:0000256" key="2">
    <source>
        <dbReference type="ARBA" id="ARBA00006275"/>
    </source>
</evidence>
<keyword evidence="9" id="KW-1185">Reference proteome</keyword>
<dbReference type="RefSeq" id="WP_123217795.1">
    <property type="nucleotide sequence ID" value="NZ_RJTM01000139.1"/>
</dbReference>
<evidence type="ECO:0000256" key="5">
    <source>
        <dbReference type="ARBA" id="ARBA00023237"/>
    </source>
</evidence>